<evidence type="ECO:0000256" key="1">
    <source>
        <dbReference type="ARBA" id="ARBA00023239"/>
    </source>
</evidence>
<organism evidence="4 5">
    <name type="scientific">Agaricicola taiwanensis</name>
    <dbReference type="NCBI Taxonomy" id="591372"/>
    <lineage>
        <taxon>Bacteria</taxon>
        <taxon>Pseudomonadati</taxon>
        <taxon>Pseudomonadota</taxon>
        <taxon>Alphaproteobacteria</taxon>
        <taxon>Rhodobacterales</taxon>
        <taxon>Paracoccaceae</taxon>
        <taxon>Agaricicola</taxon>
    </lineage>
</organism>
<dbReference type="PIRSF" id="PIRSF001365">
    <property type="entry name" value="DHDPS"/>
    <property type="match status" value="1"/>
</dbReference>
<keyword evidence="5" id="KW-1185">Reference proteome</keyword>
<dbReference type="RefSeq" id="WP_229729312.1">
    <property type="nucleotide sequence ID" value="NZ_BMCP01000002.1"/>
</dbReference>
<dbReference type="InterPro" id="IPR002220">
    <property type="entry name" value="DapA-like"/>
</dbReference>
<dbReference type="SUPFAM" id="SSF51569">
    <property type="entry name" value="Aldolase"/>
    <property type="match status" value="1"/>
</dbReference>
<dbReference type="PANTHER" id="PTHR12128">
    <property type="entry name" value="DIHYDRODIPICOLINATE SYNTHASE"/>
    <property type="match status" value="1"/>
</dbReference>
<evidence type="ECO:0000256" key="2">
    <source>
        <dbReference type="PIRNR" id="PIRNR001365"/>
    </source>
</evidence>
<keyword evidence="1 2" id="KW-0456">Lyase</keyword>
<dbReference type="PRINTS" id="PR00146">
    <property type="entry name" value="DHPICSNTHASE"/>
</dbReference>
<protein>
    <submittedName>
        <fullName evidence="4">Dihydrodipicolinate synthase family protein</fullName>
    </submittedName>
</protein>
<accession>A0A8J2VNQ3</accession>
<dbReference type="AlphaFoldDB" id="A0A8J2VNQ3"/>
<proteinExistence type="inferred from homology"/>
<evidence type="ECO:0000313" key="4">
    <source>
        <dbReference type="EMBL" id="GGE41217.1"/>
    </source>
</evidence>
<feature type="active site" description="Schiff-base intermediate with substrate" evidence="3">
    <location>
        <position position="176"/>
    </location>
</feature>
<comment type="similarity">
    <text evidence="2">Belongs to the DapA family.</text>
</comment>
<feature type="active site" description="Proton donor/acceptor" evidence="3">
    <location>
        <position position="147"/>
    </location>
</feature>
<evidence type="ECO:0000313" key="5">
    <source>
        <dbReference type="Proteomes" id="UP000602745"/>
    </source>
</evidence>
<dbReference type="Gene3D" id="3.20.20.70">
    <property type="entry name" value="Aldolase class I"/>
    <property type="match status" value="1"/>
</dbReference>
<dbReference type="InterPro" id="IPR013785">
    <property type="entry name" value="Aldolase_TIM"/>
</dbReference>
<evidence type="ECO:0000256" key="3">
    <source>
        <dbReference type="PIRSR" id="PIRSR001365-1"/>
    </source>
</evidence>
<dbReference type="EMBL" id="BMCP01000002">
    <property type="protein sequence ID" value="GGE41217.1"/>
    <property type="molecule type" value="Genomic_DNA"/>
</dbReference>
<dbReference type="SMART" id="SM01130">
    <property type="entry name" value="DHDPS"/>
    <property type="match status" value="1"/>
</dbReference>
<reference evidence="4" key="1">
    <citation type="journal article" date="2014" name="Int. J. Syst. Evol. Microbiol.">
        <title>Complete genome sequence of Corynebacterium casei LMG S-19264T (=DSM 44701T), isolated from a smear-ripened cheese.</title>
        <authorList>
            <consortium name="US DOE Joint Genome Institute (JGI-PGF)"/>
            <person name="Walter F."/>
            <person name="Albersmeier A."/>
            <person name="Kalinowski J."/>
            <person name="Ruckert C."/>
        </authorList>
    </citation>
    <scope>NUCLEOTIDE SEQUENCE</scope>
    <source>
        <strain evidence="4">CCM 7684</strain>
    </source>
</reference>
<dbReference type="Pfam" id="PF00701">
    <property type="entry name" value="DHDPS"/>
    <property type="match status" value="1"/>
</dbReference>
<dbReference type="Proteomes" id="UP000602745">
    <property type="component" value="Unassembled WGS sequence"/>
</dbReference>
<reference evidence="4" key="2">
    <citation type="submission" date="2020-09" db="EMBL/GenBank/DDBJ databases">
        <authorList>
            <person name="Sun Q."/>
            <person name="Sedlacek I."/>
        </authorList>
    </citation>
    <scope>NUCLEOTIDE SEQUENCE</scope>
    <source>
        <strain evidence="4">CCM 7684</strain>
    </source>
</reference>
<dbReference type="CDD" id="cd00408">
    <property type="entry name" value="DHDPS-like"/>
    <property type="match status" value="1"/>
</dbReference>
<comment type="caution">
    <text evidence="4">The sequence shown here is derived from an EMBL/GenBank/DDBJ whole genome shotgun (WGS) entry which is preliminary data.</text>
</comment>
<sequence length="319" mass="34856">MPNTITSAHSAFTAGIHAAVVLPYRSDYSLDENGYRRQLEFIMGHEGITGLLVNGHAGENSLTSDEEKERVVRLTREVVPSRIMITSGVYSESSENAVRQAVRLEKAGSDALLVFQPNSWALGAEPSSILTHHRMIHDAVTTPLMFYQAPVNSGKFAYSFEVIRELVGLERVRGVKDGSWEIAMTELVRDEIKARRPDITVYGSGDEHLLVNYLIGTEGSQVSLAAVIPGLICDLWASAQAQDWSRAKALHQQIQPLATLIYRNAPASRAVARLKACLTILGVIESDSVRPPLATVPKEELALLERALQACKAPVPAHA</sequence>
<dbReference type="PANTHER" id="PTHR12128:SF72">
    <property type="entry name" value="DIHYDRODIPICOLINATE SYNTHASE"/>
    <property type="match status" value="1"/>
</dbReference>
<gene>
    <name evidence="4" type="ORF">GCM10007276_18240</name>
</gene>
<dbReference type="GO" id="GO:0008840">
    <property type="term" value="F:4-hydroxy-tetrahydrodipicolinate synthase activity"/>
    <property type="evidence" value="ECO:0007669"/>
    <property type="project" value="TreeGrafter"/>
</dbReference>
<name>A0A8J2VNQ3_9RHOB</name>